<keyword evidence="6 8" id="KW-0560">Oxidoreductase</keyword>
<evidence type="ECO:0000256" key="8">
    <source>
        <dbReference type="RuleBase" id="RU000683"/>
    </source>
</evidence>
<dbReference type="PROSITE" id="PS00082">
    <property type="entry name" value="EXTRADIOL_DIOXYGENAS"/>
    <property type="match status" value="1"/>
</dbReference>
<sequence length="186" mass="21100">MLNHAAWVTHDVAATYDFYTRVMGMEIASTVIDDSVPSTGDAFPYFHIFFKMKDGSTFAFFEAPGLPAPAKSTHPAYDIFNHIALEVSSRDDVMKWYNWLKENDIDIVGPTDHGLIYSIYFHDPNGVRLEITTPLDKDWNNHTQDAQKDFDLWVGAKEKAKAEGKDVTAALFKLAKERREARNSAH</sequence>
<proteinExistence type="inferred from homology"/>
<name>A0A7C9RAZ7_9HYPH</name>
<evidence type="ECO:0000259" key="9">
    <source>
        <dbReference type="PROSITE" id="PS51819"/>
    </source>
</evidence>
<comment type="cofactor">
    <cofactor evidence="1 8">
        <name>Fe(2+)</name>
        <dbReference type="ChEBI" id="CHEBI:29033"/>
    </cofactor>
</comment>
<dbReference type="GO" id="GO:0051213">
    <property type="term" value="F:dioxygenase activity"/>
    <property type="evidence" value="ECO:0007669"/>
    <property type="project" value="UniProtKB-KW"/>
</dbReference>
<evidence type="ECO:0000256" key="5">
    <source>
        <dbReference type="ARBA" id="ARBA00022964"/>
    </source>
</evidence>
<dbReference type="InterPro" id="IPR029068">
    <property type="entry name" value="Glyas_Bleomycin-R_OHBP_Dase"/>
</dbReference>
<keyword evidence="5 8" id="KW-0223">Dioxygenase</keyword>
<protein>
    <submittedName>
        <fullName evidence="10">VOC family protein</fullName>
    </submittedName>
</protein>
<reference evidence="10 11" key="1">
    <citation type="submission" date="2020-02" db="EMBL/GenBank/DDBJ databases">
        <title>Genome sequence of the type strain CGMCC 1.15528 of Mesorhizobium zhangyense.</title>
        <authorList>
            <person name="Gao J."/>
            <person name="Sun J."/>
        </authorList>
    </citation>
    <scope>NUCLEOTIDE SEQUENCE [LARGE SCALE GENOMIC DNA]</scope>
    <source>
        <strain evidence="10 11">CGMCC 1.15528</strain>
    </source>
</reference>
<dbReference type="GO" id="GO:0008198">
    <property type="term" value="F:ferrous iron binding"/>
    <property type="evidence" value="ECO:0007669"/>
    <property type="project" value="InterPro"/>
</dbReference>
<evidence type="ECO:0000256" key="7">
    <source>
        <dbReference type="ARBA" id="ARBA00023004"/>
    </source>
</evidence>
<dbReference type="PROSITE" id="PS51819">
    <property type="entry name" value="VOC"/>
    <property type="match status" value="1"/>
</dbReference>
<evidence type="ECO:0000256" key="6">
    <source>
        <dbReference type="ARBA" id="ARBA00023002"/>
    </source>
</evidence>
<evidence type="ECO:0000256" key="3">
    <source>
        <dbReference type="ARBA" id="ARBA00022723"/>
    </source>
</evidence>
<dbReference type="Pfam" id="PF00903">
    <property type="entry name" value="Glyoxalase"/>
    <property type="match status" value="1"/>
</dbReference>
<evidence type="ECO:0000256" key="2">
    <source>
        <dbReference type="ARBA" id="ARBA00008784"/>
    </source>
</evidence>
<dbReference type="PANTHER" id="PTHR36113">
    <property type="entry name" value="LYASE, PUTATIVE-RELATED-RELATED"/>
    <property type="match status" value="1"/>
</dbReference>
<evidence type="ECO:0000256" key="1">
    <source>
        <dbReference type="ARBA" id="ARBA00001954"/>
    </source>
</evidence>
<dbReference type="EMBL" id="JAAKZG010000017">
    <property type="protein sequence ID" value="NGN44621.1"/>
    <property type="molecule type" value="Genomic_DNA"/>
</dbReference>
<dbReference type="InterPro" id="IPR004360">
    <property type="entry name" value="Glyas_Fos-R_dOase_dom"/>
</dbReference>
<gene>
    <name evidence="10" type="ORF">G6N74_26530</name>
</gene>
<keyword evidence="11" id="KW-1185">Reference proteome</keyword>
<dbReference type="Gene3D" id="3.10.180.10">
    <property type="entry name" value="2,3-Dihydroxybiphenyl 1,2-Dioxygenase, domain 1"/>
    <property type="match status" value="1"/>
</dbReference>
<dbReference type="AlphaFoldDB" id="A0A7C9RAZ7"/>
<comment type="similarity">
    <text evidence="2 8">Belongs to the extradiol ring-cleavage dioxygenase family.</text>
</comment>
<comment type="caution">
    <text evidence="10">The sequence shown here is derived from an EMBL/GenBank/DDBJ whole genome shotgun (WGS) entry which is preliminary data.</text>
</comment>
<evidence type="ECO:0000313" key="11">
    <source>
        <dbReference type="Proteomes" id="UP000481252"/>
    </source>
</evidence>
<evidence type="ECO:0000256" key="4">
    <source>
        <dbReference type="ARBA" id="ARBA00022797"/>
    </source>
</evidence>
<dbReference type="PANTHER" id="PTHR36113:SF3">
    <property type="entry name" value="SLL5075 PROTEIN"/>
    <property type="match status" value="1"/>
</dbReference>
<dbReference type="CDD" id="cd06587">
    <property type="entry name" value="VOC"/>
    <property type="match status" value="1"/>
</dbReference>
<keyword evidence="4 8" id="KW-0058">Aromatic hydrocarbons catabolism</keyword>
<dbReference type="SUPFAM" id="SSF54593">
    <property type="entry name" value="Glyoxalase/Bleomycin resistance protein/Dihydroxybiphenyl dioxygenase"/>
    <property type="match status" value="1"/>
</dbReference>
<keyword evidence="3" id="KW-0479">Metal-binding</keyword>
<organism evidence="10 11">
    <name type="scientific">Mesorhizobium zhangyense</name>
    <dbReference type="NCBI Taxonomy" id="1776730"/>
    <lineage>
        <taxon>Bacteria</taxon>
        <taxon>Pseudomonadati</taxon>
        <taxon>Pseudomonadota</taxon>
        <taxon>Alphaproteobacteria</taxon>
        <taxon>Hyphomicrobiales</taxon>
        <taxon>Phyllobacteriaceae</taxon>
        <taxon>Mesorhizobium</taxon>
    </lineage>
</organism>
<dbReference type="InterPro" id="IPR037523">
    <property type="entry name" value="VOC_core"/>
</dbReference>
<feature type="domain" description="VOC" evidence="9">
    <location>
        <begin position="1"/>
        <end position="134"/>
    </location>
</feature>
<dbReference type="Proteomes" id="UP000481252">
    <property type="component" value="Unassembled WGS sequence"/>
</dbReference>
<keyword evidence="7 8" id="KW-0408">Iron</keyword>
<dbReference type="InterPro" id="IPR000486">
    <property type="entry name" value="Xdiol_ring_cleave_dOase_1/2"/>
</dbReference>
<accession>A0A7C9RAZ7</accession>
<dbReference type="InterPro" id="IPR051332">
    <property type="entry name" value="Fosfomycin_Res_Enzymes"/>
</dbReference>
<evidence type="ECO:0000313" key="10">
    <source>
        <dbReference type="EMBL" id="NGN44621.1"/>
    </source>
</evidence>